<name>A0A835NBX5_9ROSI</name>
<proteinExistence type="predicted"/>
<dbReference type="EMBL" id="JADGMS010000001">
    <property type="protein sequence ID" value="KAF9689734.1"/>
    <property type="molecule type" value="Genomic_DNA"/>
</dbReference>
<keyword evidence="1" id="KW-1133">Transmembrane helix</keyword>
<organism evidence="2 3">
    <name type="scientific">Salix dunnii</name>
    <dbReference type="NCBI Taxonomy" id="1413687"/>
    <lineage>
        <taxon>Eukaryota</taxon>
        <taxon>Viridiplantae</taxon>
        <taxon>Streptophyta</taxon>
        <taxon>Embryophyta</taxon>
        <taxon>Tracheophyta</taxon>
        <taxon>Spermatophyta</taxon>
        <taxon>Magnoliopsida</taxon>
        <taxon>eudicotyledons</taxon>
        <taxon>Gunneridae</taxon>
        <taxon>Pentapetalae</taxon>
        <taxon>rosids</taxon>
        <taxon>fabids</taxon>
        <taxon>Malpighiales</taxon>
        <taxon>Salicaceae</taxon>
        <taxon>Saliceae</taxon>
        <taxon>Salix</taxon>
    </lineage>
</organism>
<protein>
    <submittedName>
        <fullName evidence="2">Uncharacterized protein</fullName>
    </submittedName>
</protein>
<accession>A0A835NBX5</accession>
<feature type="transmembrane region" description="Helical" evidence="1">
    <location>
        <begin position="35"/>
        <end position="54"/>
    </location>
</feature>
<dbReference type="OrthoDB" id="1670165at2759"/>
<evidence type="ECO:0000313" key="3">
    <source>
        <dbReference type="Proteomes" id="UP000657918"/>
    </source>
</evidence>
<dbReference type="Proteomes" id="UP000657918">
    <property type="component" value="Unassembled WGS sequence"/>
</dbReference>
<keyword evidence="1" id="KW-0812">Transmembrane</keyword>
<keyword evidence="3" id="KW-1185">Reference proteome</keyword>
<sequence length="124" mass="13622">MSRIVNELDPIHFSIKKASKMVKEIGRQVVTDKCIMALLFVIVIGVIAITIVKLSPMDPQMLRSLLGNGPYKLGAVEVGLNKKNLTLNLSSPLQLKLVNPNNKDILDIPGLAPPVLQINLEFKL</sequence>
<keyword evidence="1" id="KW-0472">Membrane</keyword>
<reference evidence="2 3" key="1">
    <citation type="submission" date="2020-10" db="EMBL/GenBank/DDBJ databases">
        <title>Plant Genome Project.</title>
        <authorList>
            <person name="Zhang R.-G."/>
        </authorList>
    </citation>
    <scope>NUCLEOTIDE SEQUENCE [LARGE SCALE GENOMIC DNA]</scope>
    <source>
        <strain evidence="2">FAFU-HL-1</strain>
        <tissue evidence="2">Leaf</tissue>
    </source>
</reference>
<evidence type="ECO:0000313" key="2">
    <source>
        <dbReference type="EMBL" id="KAF9689734.1"/>
    </source>
</evidence>
<evidence type="ECO:0000256" key="1">
    <source>
        <dbReference type="SAM" id="Phobius"/>
    </source>
</evidence>
<dbReference type="AlphaFoldDB" id="A0A835NBX5"/>
<gene>
    <name evidence="2" type="ORF">SADUNF_Sadunf01G0123100</name>
</gene>
<comment type="caution">
    <text evidence="2">The sequence shown here is derived from an EMBL/GenBank/DDBJ whole genome shotgun (WGS) entry which is preliminary data.</text>
</comment>